<dbReference type="EMBL" id="JBHSLW010000076">
    <property type="protein sequence ID" value="MFC5423347.1"/>
    <property type="molecule type" value="Genomic_DNA"/>
</dbReference>
<sequence>MCPSRTIGRRAPTPLPGAPAQNERNWAASCLFVRKGYRGQGLTAALLFGGLGFAREGGARLVEAAPMDNEGKRSADGLYVGPESVFRRAGFAVFARPKPGRLLMRFAF</sequence>
<dbReference type="Proteomes" id="UP001596053">
    <property type="component" value="Unassembled WGS sequence"/>
</dbReference>
<dbReference type="InterPro" id="IPR016181">
    <property type="entry name" value="Acyl_CoA_acyltransferase"/>
</dbReference>
<comment type="caution">
    <text evidence="2">The sequence shown here is derived from an EMBL/GenBank/DDBJ whole genome shotgun (WGS) entry which is preliminary data.</text>
</comment>
<gene>
    <name evidence="2" type="ORF">ACFPOB_27780</name>
</gene>
<dbReference type="RefSeq" id="WP_377801497.1">
    <property type="nucleotide sequence ID" value="NZ_JBHSLW010000076.1"/>
</dbReference>
<name>A0ABW0IYV8_9HYPH</name>
<evidence type="ECO:0000256" key="1">
    <source>
        <dbReference type="SAM" id="MobiDB-lite"/>
    </source>
</evidence>
<protein>
    <recommendedName>
        <fullName evidence="4">N-acetyltransferase domain-containing protein</fullName>
    </recommendedName>
</protein>
<dbReference type="SUPFAM" id="SSF55729">
    <property type="entry name" value="Acyl-CoA N-acyltransferases (Nat)"/>
    <property type="match status" value="1"/>
</dbReference>
<reference evidence="3" key="1">
    <citation type="journal article" date="2019" name="Int. J. Syst. Evol. Microbiol.">
        <title>The Global Catalogue of Microorganisms (GCM) 10K type strain sequencing project: providing services to taxonomists for standard genome sequencing and annotation.</title>
        <authorList>
            <consortium name="The Broad Institute Genomics Platform"/>
            <consortium name="The Broad Institute Genome Sequencing Center for Infectious Disease"/>
            <person name="Wu L."/>
            <person name="Ma J."/>
        </authorList>
    </citation>
    <scope>NUCLEOTIDE SEQUENCE [LARGE SCALE GENOMIC DNA]</scope>
    <source>
        <strain evidence="3">NCAIM B.01391</strain>
    </source>
</reference>
<evidence type="ECO:0008006" key="4">
    <source>
        <dbReference type="Google" id="ProtNLM"/>
    </source>
</evidence>
<organism evidence="2 3">
    <name type="scientific">Bosea eneae</name>
    <dbReference type="NCBI Taxonomy" id="151454"/>
    <lineage>
        <taxon>Bacteria</taxon>
        <taxon>Pseudomonadati</taxon>
        <taxon>Pseudomonadota</taxon>
        <taxon>Alphaproteobacteria</taxon>
        <taxon>Hyphomicrobiales</taxon>
        <taxon>Boseaceae</taxon>
        <taxon>Bosea</taxon>
    </lineage>
</organism>
<evidence type="ECO:0000313" key="3">
    <source>
        <dbReference type="Proteomes" id="UP001596053"/>
    </source>
</evidence>
<accession>A0ABW0IYV8</accession>
<proteinExistence type="predicted"/>
<keyword evidence="3" id="KW-1185">Reference proteome</keyword>
<feature type="region of interest" description="Disordered" evidence="1">
    <location>
        <begin position="1"/>
        <end position="21"/>
    </location>
</feature>
<evidence type="ECO:0000313" key="2">
    <source>
        <dbReference type="EMBL" id="MFC5423347.1"/>
    </source>
</evidence>
<dbReference type="Gene3D" id="3.40.630.30">
    <property type="match status" value="1"/>
</dbReference>